<accession>A0A1W1I846</accession>
<dbReference type="EMBL" id="LT828648">
    <property type="protein sequence ID" value="SLM49174.1"/>
    <property type="molecule type" value="Genomic_DNA"/>
</dbReference>
<name>A0A1W1I846_9BACT</name>
<dbReference type="Proteomes" id="UP000192042">
    <property type="component" value="Chromosome I"/>
</dbReference>
<dbReference type="AlphaFoldDB" id="A0A1W1I846"/>
<dbReference type="STRING" id="1325564.NSJP_3007"/>
<gene>
    <name evidence="1" type="ORF">NSJP_3007</name>
</gene>
<evidence type="ECO:0000313" key="1">
    <source>
        <dbReference type="EMBL" id="SLM49174.1"/>
    </source>
</evidence>
<reference evidence="1 2" key="1">
    <citation type="submission" date="2017-03" db="EMBL/GenBank/DDBJ databases">
        <authorList>
            <person name="Afonso C.L."/>
            <person name="Miller P.J."/>
            <person name="Scott M.A."/>
            <person name="Spackman E."/>
            <person name="Goraichik I."/>
            <person name="Dimitrov K.M."/>
            <person name="Suarez D.L."/>
            <person name="Swayne D.E."/>
        </authorList>
    </citation>
    <scope>NUCLEOTIDE SEQUENCE [LARGE SCALE GENOMIC DNA]</scope>
    <source>
        <strain evidence="1">Genome sequencing of Nitrospira japonica strain NJ11</strain>
    </source>
</reference>
<dbReference type="OrthoDB" id="2645267at2"/>
<dbReference type="KEGG" id="nja:NSJP_3007"/>
<protein>
    <submittedName>
        <fullName evidence="1">Uncharacterized protein</fullName>
    </submittedName>
</protein>
<evidence type="ECO:0000313" key="2">
    <source>
        <dbReference type="Proteomes" id="UP000192042"/>
    </source>
</evidence>
<sequence length="75" mass="8527">MSEIHVAFCCEVCRKVKDEHLVEVAGHEWCSISEYAKRHLVHAEDILLSHTYCPDCTTSYERLMLYGRGSIAPSA</sequence>
<organism evidence="1 2">
    <name type="scientific">Nitrospira japonica</name>
    <dbReference type="NCBI Taxonomy" id="1325564"/>
    <lineage>
        <taxon>Bacteria</taxon>
        <taxon>Pseudomonadati</taxon>
        <taxon>Nitrospirota</taxon>
        <taxon>Nitrospiria</taxon>
        <taxon>Nitrospirales</taxon>
        <taxon>Nitrospiraceae</taxon>
        <taxon>Nitrospira</taxon>
    </lineage>
</organism>
<keyword evidence="2" id="KW-1185">Reference proteome</keyword>
<proteinExistence type="predicted"/>
<dbReference type="RefSeq" id="WP_080887449.1">
    <property type="nucleotide sequence ID" value="NZ_LT828648.1"/>
</dbReference>